<evidence type="ECO:0000313" key="3">
    <source>
        <dbReference type="Proteomes" id="UP000565468"/>
    </source>
</evidence>
<feature type="domain" description="Rhamnogalacturonase A/B/Epimerase-like pectate lyase" evidence="1">
    <location>
        <begin position="43"/>
        <end position="92"/>
    </location>
</feature>
<comment type="caution">
    <text evidence="2">The sequence shown here is derived from an EMBL/GenBank/DDBJ whole genome shotgun (WGS) entry which is preliminary data.</text>
</comment>
<dbReference type="EMBL" id="JABBPN010000005">
    <property type="protein sequence ID" value="NMO95703.1"/>
    <property type="molecule type" value="Genomic_DNA"/>
</dbReference>
<reference evidence="2 3" key="1">
    <citation type="submission" date="2020-04" db="EMBL/GenBank/DDBJ databases">
        <title>Paenibacillus algicola sp. nov., a novel marine bacterium producing alginate lyase.</title>
        <authorList>
            <person name="Huang H."/>
        </authorList>
    </citation>
    <scope>NUCLEOTIDE SEQUENCE [LARGE SCALE GENOMIC DNA]</scope>
    <source>
        <strain evidence="2 3">L7-75</strain>
    </source>
</reference>
<dbReference type="InterPro" id="IPR011050">
    <property type="entry name" value="Pectin_lyase_fold/virulence"/>
</dbReference>
<dbReference type="InterPro" id="IPR024535">
    <property type="entry name" value="RHGA/B-epi-like_pectate_lyase"/>
</dbReference>
<evidence type="ECO:0000259" key="1">
    <source>
        <dbReference type="Pfam" id="PF12708"/>
    </source>
</evidence>
<name>A0A848M777_PAELE</name>
<accession>A0A848M777</accession>
<evidence type="ECO:0000313" key="2">
    <source>
        <dbReference type="EMBL" id="NMO95703.1"/>
    </source>
</evidence>
<dbReference type="Gene3D" id="2.160.20.10">
    <property type="entry name" value="Single-stranded right-handed beta-helix, Pectin lyase-like"/>
    <property type="match status" value="1"/>
</dbReference>
<keyword evidence="3" id="KW-1185">Reference proteome</keyword>
<gene>
    <name evidence="2" type="ORF">HII30_07945</name>
</gene>
<proteinExistence type="predicted"/>
<dbReference type="AlphaFoldDB" id="A0A848M777"/>
<dbReference type="Pfam" id="PF12708">
    <property type="entry name" value="Pect-lyase_RHGA_epim"/>
    <property type="match status" value="1"/>
</dbReference>
<dbReference type="Proteomes" id="UP000565468">
    <property type="component" value="Unassembled WGS sequence"/>
</dbReference>
<dbReference type="InterPro" id="IPR012334">
    <property type="entry name" value="Pectin_lyas_fold"/>
</dbReference>
<sequence length="658" mass="72235">MNMANHQTNYLKLNTWSSGDIVLPEELGSNFDKLDEEMKSRGINVKWFGAVGDGKTDDTAAFHAAMIACDKKYKMYIPAGDYRIRQTIENNSRGITGAAPYVDGGQMGTRLIWDPLDKERDLLPCIRIQNAGVKAVFEDFTISGTVGYNSKDLASWVDKSLLDQSLYEMFVPGTAAIEVAGSAKPVFRNIQTSRVKVGQLLNSTKGHISSYDCTWSGMIGVYCRINSGDYLYQGGGISGAFCGILLGTILHAGHRGGFPAHLNRVHLGFSPYAIYQCIDGGLEDYNQAAVVGGLSGIYITTQFEQCGEAAIKLLNKSVSTELKLFGFGFSWSVAEHIGNASSWEYPLPTALKPLVEKQKFAAWFGTIRSPVTFHDDLGMLRKSTAPGSVGTAYIDTLTGEKESDLTGLNVADTVIRRKVTPLYKTADLQTRMQEREHRTLMPVSAPNLLRNPEILTNWIVSNGGMVSLVTAEQVPVPITNEMKQVIGPSPVILKVTPDGVRSPSIRIPFHTPVLPYRGDAGRNLAMQYFILETEFESGSLYKSIGRVTAQDAEYIFNDAASWKTFGWKHMRGRELASQSGLLYEFSIGFIPKSGETYIAGVMVTWDHIGSYSPYPHSYMTDSLEIGGLGTGLILTDPVSNIRYQLSIRDGNLQITPLP</sequence>
<dbReference type="SUPFAM" id="SSF51126">
    <property type="entry name" value="Pectin lyase-like"/>
    <property type="match status" value="1"/>
</dbReference>
<protein>
    <recommendedName>
        <fullName evidence="1">Rhamnogalacturonase A/B/Epimerase-like pectate lyase domain-containing protein</fullName>
    </recommendedName>
</protein>
<organism evidence="2 3">
    <name type="scientific">Paenibacillus lemnae</name>
    <dbReference type="NCBI Taxonomy" id="1330551"/>
    <lineage>
        <taxon>Bacteria</taxon>
        <taxon>Bacillati</taxon>
        <taxon>Bacillota</taxon>
        <taxon>Bacilli</taxon>
        <taxon>Bacillales</taxon>
        <taxon>Paenibacillaceae</taxon>
        <taxon>Paenibacillus</taxon>
    </lineage>
</organism>